<reference evidence="3" key="1">
    <citation type="submission" date="2022-11" db="UniProtKB">
        <authorList>
            <consortium name="WormBaseParasite"/>
        </authorList>
    </citation>
    <scope>IDENTIFICATION</scope>
</reference>
<evidence type="ECO:0000256" key="1">
    <source>
        <dbReference type="SAM" id="Phobius"/>
    </source>
</evidence>
<name>A0A914YZL8_9BILA</name>
<protein>
    <submittedName>
        <fullName evidence="3">Uncharacterized protein</fullName>
    </submittedName>
</protein>
<keyword evidence="1" id="KW-0472">Membrane</keyword>
<proteinExistence type="predicted"/>
<feature type="transmembrane region" description="Helical" evidence="1">
    <location>
        <begin position="59"/>
        <end position="79"/>
    </location>
</feature>
<sequence length="171" mass="19273">MGGWQETLTEWRHSLFPRLTTTSLVRHYAPISGAISHTLFSVHIFSPSLVTRLFPLYDLAVSNTVLFNSHVGIGLYVFFRPHLHRLNSWDRVEFSVFASVIFNFGSLLFAVLLKALLPKKVGTTPRSLIGAGLSVFLMSRGLKYLRHIDFRSNLSTILNDNKSRLSVPLSS</sequence>
<dbReference type="Proteomes" id="UP000887577">
    <property type="component" value="Unplaced"/>
</dbReference>
<keyword evidence="1" id="KW-1133">Transmembrane helix</keyword>
<evidence type="ECO:0000313" key="2">
    <source>
        <dbReference type="Proteomes" id="UP000887577"/>
    </source>
</evidence>
<dbReference type="PANTHER" id="PTHR38640:SF1">
    <property type="entry name" value="GEO09659P1"/>
    <property type="match status" value="1"/>
</dbReference>
<keyword evidence="1" id="KW-0812">Transmembrane</keyword>
<keyword evidence="2" id="KW-1185">Reference proteome</keyword>
<organism evidence="2 3">
    <name type="scientific">Panagrolaimus superbus</name>
    <dbReference type="NCBI Taxonomy" id="310955"/>
    <lineage>
        <taxon>Eukaryota</taxon>
        <taxon>Metazoa</taxon>
        <taxon>Ecdysozoa</taxon>
        <taxon>Nematoda</taxon>
        <taxon>Chromadorea</taxon>
        <taxon>Rhabditida</taxon>
        <taxon>Tylenchina</taxon>
        <taxon>Panagrolaimomorpha</taxon>
        <taxon>Panagrolaimoidea</taxon>
        <taxon>Panagrolaimidae</taxon>
        <taxon>Panagrolaimus</taxon>
    </lineage>
</organism>
<evidence type="ECO:0000313" key="3">
    <source>
        <dbReference type="WBParaSite" id="PSU_v2.g3481.t1"/>
    </source>
</evidence>
<dbReference type="WBParaSite" id="PSU_v2.g3481.t1">
    <property type="protein sequence ID" value="PSU_v2.g3481.t1"/>
    <property type="gene ID" value="PSU_v2.g3481"/>
</dbReference>
<feature type="transmembrane region" description="Helical" evidence="1">
    <location>
        <begin position="91"/>
        <end position="113"/>
    </location>
</feature>
<dbReference type="PANTHER" id="PTHR38640">
    <property type="entry name" value="GEO09659P1"/>
    <property type="match status" value="1"/>
</dbReference>
<accession>A0A914YZL8</accession>
<dbReference type="AlphaFoldDB" id="A0A914YZL8"/>